<sequence>MAALQVIPIMFYIIGLGLGDYKDITVKGLEIVKKCDDVYLEAYTSILTCGSSALEEYYGRKLIIADRDLVEQGADDILNEAMKKRYCVIDPFGATTHTDLVLRAKEKGVQVQVIHNASILTAVGCCGLQLYSFGETVSIPYWTENWNPDSFFSKACNNYRNKLHTLCLLDIKVKEPTLESLTKKKKEYMPPKFMSVAEASTQVLKIIEKHKKTGETPEINEDTLCVGLARIGAKDQQIVVGSLTKMAEYDLGPPLHSLIIPGPVLHPMEIDYLERFRI</sequence>
<dbReference type="CDD" id="cd11647">
    <property type="entry name" value="DHP5_DphB"/>
    <property type="match status" value="1"/>
</dbReference>
<dbReference type="Gene3D" id="3.40.1010.10">
    <property type="entry name" value="Cobalt-precorrin-4 Transmethylase, Domain 1"/>
    <property type="match status" value="1"/>
</dbReference>
<evidence type="ECO:0000256" key="10">
    <source>
        <dbReference type="SAM" id="SignalP"/>
    </source>
</evidence>
<comment type="pathway">
    <text evidence="2">Protein modification; peptidyl-diphthamide biosynthesis.</text>
</comment>
<comment type="function">
    <text evidence="1">S-adenosyl-L-methionine-dependent methyltransferase that catalyzes four methylations of the modified target histidine residue in translation elongation factor 2 (EF-2), to form an intermediate called diphthine methyl ester. The four successive methylation reactions represent the second step of diphthamide biosynthesis.</text>
</comment>
<dbReference type="FunFam" id="3.40.1010.10:FF:000004">
    <property type="entry name" value="Putative diphthine synthase"/>
    <property type="match status" value="1"/>
</dbReference>
<dbReference type="SUPFAM" id="SSF53790">
    <property type="entry name" value="Tetrapyrrole methylase"/>
    <property type="match status" value="1"/>
</dbReference>
<dbReference type="InterPro" id="IPR004551">
    <property type="entry name" value="Dphthn_synthase"/>
</dbReference>
<accession>A0AAV8XVE4</accession>
<dbReference type="EC" id="2.1.1.314" evidence="4"/>
<reference evidence="12" key="1">
    <citation type="journal article" date="2023" name="Insect Mol. Biol.">
        <title>Genome sequencing provides insights into the evolution of gene families encoding plant cell wall-degrading enzymes in longhorned beetles.</title>
        <authorList>
            <person name="Shin N.R."/>
            <person name="Okamura Y."/>
            <person name="Kirsch R."/>
            <person name="Pauchet Y."/>
        </authorList>
    </citation>
    <scope>NUCLEOTIDE SEQUENCE</scope>
    <source>
        <strain evidence="12">AMC_N1</strain>
    </source>
</reference>
<dbReference type="PANTHER" id="PTHR10882:SF0">
    <property type="entry name" value="DIPHTHINE METHYL ESTER SYNTHASE"/>
    <property type="match status" value="1"/>
</dbReference>
<name>A0AAV8XVE4_9CUCU</name>
<dbReference type="Pfam" id="PF00590">
    <property type="entry name" value="TP_methylase"/>
    <property type="match status" value="1"/>
</dbReference>
<dbReference type="Proteomes" id="UP001162162">
    <property type="component" value="Unassembled WGS sequence"/>
</dbReference>
<protein>
    <recommendedName>
        <fullName evidence="4">diphthine methyl ester synthase</fullName>
        <ecNumber evidence="4">2.1.1.314</ecNumber>
    </recommendedName>
</protein>
<feature type="signal peptide" evidence="10">
    <location>
        <begin position="1"/>
        <end position="19"/>
    </location>
</feature>
<evidence type="ECO:0000256" key="1">
    <source>
        <dbReference type="ARBA" id="ARBA00004006"/>
    </source>
</evidence>
<dbReference type="InterPro" id="IPR014776">
    <property type="entry name" value="4pyrrole_Mease_sub2"/>
</dbReference>
<dbReference type="GO" id="GO:0017183">
    <property type="term" value="P:protein histidyl modification to diphthamide"/>
    <property type="evidence" value="ECO:0007669"/>
    <property type="project" value="InterPro"/>
</dbReference>
<keyword evidence="7 9" id="KW-0949">S-adenosyl-L-methionine</keyword>
<dbReference type="GO" id="GO:0141133">
    <property type="term" value="F:diphthine methyl ester synthase activity"/>
    <property type="evidence" value="ECO:0007669"/>
    <property type="project" value="UniProtKB-EC"/>
</dbReference>
<keyword evidence="13" id="KW-1185">Reference proteome</keyword>
<evidence type="ECO:0000313" key="12">
    <source>
        <dbReference type="EMBL" id="KAJ8943002.1"/>
    </source>
</evidence>
<dbReference type="FunFam" id="3.30.950.10:FF:000004">
    <property type="entry name" value="Diphthine synthase putative"/>
    <property type="match status" value="1"/>
</dbReference>
<evidence type="ECO:0000313" key="13">
    <source>
        <dbReference type="Proteomes" id="UP001162162"/>
    </source>
</evidence>
<proteinExistence type="inferred from homology"/>
<feature type="binding site" evidence="9">
    <location>
        <position position="18"/>
    </location>
    <ligand>
        <name>S-adenosyl-L-methionine</name>
        <dbReference type="ChEBI" id="CHEBI:59789"/>
    </ligand>
</feature>
<organism evidence="12 13">
    <name type="scientific">Aromia moschata</name>
    <dbReference type="NCBI Taxonomy" id="1265417"/>
    <lineage>
        <taxon>Eukaryota</taxon>
        <taxon>Metazoa</taxon>
        <taxon>Ecdysozoa</taxon>
        <taxon>Arthropoda</taxon>
        <taxon>Hexapoda</taxon>
        <taxon>Insecta</taxon>
        <taxon>Pterygota</taxon>
        <taxon>Neoptera</taxon>
        <taxon>Endopterygota</taxon>
        <taxon>Coleoptera</taxon>
        <taxon>Polyphaga</taxon>
        <taxon>Cucujiformia</taxon>
        <taxon>Chrysomeloidea</taxon>
        <taxon>Cerambycidae</taxon>
        <taxon>Cerambycinae</taxon>
        <taxon>Callichromatini</taxon>
        <taxon>Aromia</taxon>
    </lineage>
</organism>
<dbReference type="EMBL" id="JAPWTK010000305">
    <property type="protein sequence ID" value="KAJ8943002.1"/>
    <property type="molecule type" value="Genomic_DNA"/>
</dbReference>
<evidence type="ECO:0000256" key="7">
    <source>
        <dbReference type="ARBA" id="ARBA00022691"/>
    </source>
</evidence>
<comment type="caution">
    <text evidence="12">The sequence shown here is derived from an EMBL/GenBank/DDBJ whole genome shotgun (WGS) entry which is preliminary data.</text>
</comment>
<keyword evidence="10" id="KW-0732">Signal</keyword>
<evidence type="ECO:0000259" key="11">
    <source>
        <dbReference type="Pfam" id="PF00590"/>
    </source>
</evidence>
<dbReference type="PIRSF" id="PIRSF036432">
    <property type="entry name" value="Diphthine_synth"/>
    <property type="match status" value="1"/>
</dbReference>
<evidence type="ECO:0000256" key="6">
    <source>
        <dbReference type="ARBA" id="ARBA00022679"/>
    </source>
</evidence>
<dbReference type="NCBIfam" id="TIGR00522">
    <property type="entry name" value="dph5"/>
    <property type="match status" value="1"/>
</dbReference>
<feature type="binding site" evidence="9">
    <location>
        <position position="93"/>
    </location>
    <ligand>
        <name>S-adenosyl-L-methionine</name>
        <dbReference type="ChEBI" id="CHEBI:59789"/>
    </ligand>
</feature>
<comment type="similarity">
    <text evidence="3">Belongs to the diphthine synthase family.</text>
</comment>
<evidence type="ECO:0000256" key="3">
    <source>
        <dbReference type="ARBA" id="ARBA00006729"/>
    </source>
</evidence>
<dbReference type="InterPro" id="IPR014777">
    <property type="entry name" value="4pyrrole_Mease_sub1"/>
</dbReference>
<dbReference type="AlphaFoldDB" id="A0AAV8XVE4"/>
<keyword evidence="6" id="KW-0808">Transferase</keyword>
<evidence type="ECO:0000256" key="5">
    <source>
        <dbReference type="ARBA" id="ARBA00022603"/>
    </source>
</evidence>
<dbReference type="PANTHER" id="PTHR10882">
    <property type="entry name" value="DIPHTHINE SYNTHASE"/>
    <property type="match status" value="1"/>
</dbReference>
<dbReference type="InterPro" id="IPR000878">
    <property type="entry name" value="4pyrrol_Mease"/>
</dbReference>
<dbReference type="Gene3D" id="3.30.950.10">
    <property type="entry name" value="Methyltransferase, Cobalt-precorrin-4 Transmethylase, Domain 2"/>
    <property type="match status" value="1"/>
</dbReference>
<feature type="binding site" evidence="9">
    <location>
        <position position="256"/>
    </location>
    <ligand>
        <name>S-adenosyl-L-methionine</name>
        <dbReference type="ChEBI" id="CHEBI:59789"/>
    </ligand>
</feature>
<dbReference type="InterPro" id="IPR035996">
    <property type="entry name" value="4pyrrol_Methylase_sf"/>
</dbReference>
<evidence type="ECO:0000256" key="4">
    <source>
        <dbReference type="ARBA" id="ARBA00011927"/>
    </source>
</evidence>
<evidence type="ECO:0000256" key="2">
    <source>
        <dbReference type="ARBA" id="ARBA00005156"/>
    </source>
</evidence>
<evidence type="ECO:0000256" key="9">
    <source>
        <dbReference type="PIRSR" id="PIRSR036432-1"/>
    </source>
</evidence>
<comment type="catalytic activity">
    <reaction evidence="8">
        <text>2-[(3S)-amino-3-carboxypropyl]-L-histidyl-[translation elongation factor 2] + 4 S-adenosyl-L-methionine = diphthine methyl ester-[translation elongation factor 2] + 4 S-adenosyl-L-homocysteine + 3 H(+)</text>
        <dbReference type="Rhea" id="RHEA:42652"/>
        <dbReference type="Rhea" id="RHEA-COMP:9749"/>
        <dbReference type="Rhea" id="RHEA-COMP:10173"/>
        <dbReference type="ChEBI" id="CHEBI:15378"/>
        <dbReference type="ChEBI" id="CHEBI:57856"/>
        <dbReference type="ChEBI" id="CHEBI:59789"/>
        <dbReference type="ChEBI" id="CHEBI:73995"/>
        <dbReference type="ChEBI" id="CHEBI:79005"/>
        <dbReference type="EC" id="2.1.1.314"/>
    </reaction>
</comment>
<gene>
    <name evidence="12" type="ORF">NQ318_008320</name>
</gene>
<feature type="domain" description="Tetrapyrrole methylase" evidence="11">
    <location>
        <begin position="10"/>
        <end position="243"/>
    </location>
</feature>
<evidence type="ECO:0000256" key="8">
    <source>
        <dbReference type="ARBA" id="ARBA00048752"/>
    </source>
</evidence>
<feature type="chain" id="PRO_5043742880" description="diphthine methyl ester synthase" evidence="10">
    <location>
        <begin position="20"/>
        <end position="278"/>
    </location>
</feature>
<feature type="binding site" evidence="9">
    <location>
        <begin position="118"/>
        <end position="119"/>
    </location>
    <ligand>
        <name>S-adenosyl-L-methionine</name>
        <dbReference type="ChEBI" id="CHEBI:59789"/>
    </ligand>
</feature>
<dbReference type="GO" id="GO:0032259">
    <property type="term" value="P:methylation"/>
    <property type="evidence" value="ECO:0007669"/>
    <property type="project" value="UniProtKB-KW"/>
</dbReference>
<feature type="binding site" evidence="9">
    <location>
        <position position="90"/>
    </location>
    <ligand>
        <name>S-adenosyl-L-methionine</name>
        <dbReference type="ChEBI" id="CHEBI:59789"/>
    </ligand>
</feature>
<keyword evidence="5" id="KW-0489">Methyltransferase</keyword>
<feature type="binding site" evidence="9">
    <location>
        <position position="169"/>
    </location>
    <ligand>
        <name>S-adenosyl-L-methionine</name>
        <dbReference type="ChEBI" id="CHEBI:59789"/>
    </ligand>
</feature>